<protein>
    <recommendedName>
        <fullName evidence="4">WXG100 family type VII secretion target</fullName>
    </recommendedName>
</protein>
<sequence>MSTDLSKLSTAADRWDETAGKFKTLGEKYERSVHGISLGTSWLGVSAQAANDRFSVTLKEFRGAQQEAKAVASVLRDAHTQLLSLQSKLKALRGDAIKAGMRVSEQGVVAFDTERLTQGERLAYVHDPSYQESGRAAATAWFDRINQAVQAVSDTDDGVRLALAAAVRDSDYMDGTLNGFNRKPVDSPYPSLGEMGKVANMPKDRAKIPEWWSSLDPTTRWLLLQERGDEMRAAGVMDPLYRWESPDEGSGGFNMEKSTPRDIMLHAQALAIATGGDVIGEVGASRNMLHYLGATGETLNLDVNQMLKDDSDFRSGIEETHLASGQDAWRQKALDEFHRAGGDKAVVVPVESKVQHRTLQSEEWFHAVGSHAQNISGMVTVTPGSDGGAPRVSLDYQVNVWDRYNWDAGKATEFTGGVTISDSDMGRLHQVGSAREFDMRGSSSAHSYDLNSPAIPSIEPGKGDQSGREGTRTDVSRGEEKNR</sequence>
<feature type="region of interest" description="Disordered" evidence="1">
    <location>
        <begin position="439"/>
        <end position="483"/>
    </location>
</feature>
<dbReference type="RefSeq" id="WP_250923421.1">
    <property type="nucleotide sequence ID" value="NZ_JAMQAW010000057.1"/>
</dbReference>
<proteinExistence type="predicted"/>
<gene>
    <name evidence="2" type="ORF">NBG84_33355</name>
</gene>
<feature type="compositionally biased region" description="Basic and acidic residues" evidence="1">
    <location>
        <begin position="461"/>
        <end position="483"/>
    </location>
</feature>
<evidence type="ECO:0000313" key="2">
    <source>
        <dbReference type="EMBL" id="MCM2393110.1"/>
    </source>
</evidence>
<accession>A0ABT0UYC7</accession>
<name>A0ABT0UYC7_9ACTN</name>
<feature type="compositionally biased region" description="Polar residues" evidence="1">
    <location>
        <begin position="441"/>
        <end position="450"/>
    </location>
</feature>
<evidence type="ECO:0000313" key="3">
    <source>
        <dbReference type="Proteomes" id="UP001431429"/>
    </source>
</evidence>
<organism evidence="2 3">
    <name type="scientific">Streptomyces albipurpureus</name>
    <dbReference type="NCBI Taxonomy" id="2897419"/>
    <lineage>
        <taxon>Bacteria</taxon>
        <taxon>Bacillati</taxon>
        <taxon>Actinomycetota</taxon>
        <taxon>Actinomycetes</taxon>
        <taxon>Kitasatosporales</taxon>
        <taxon>Streptomycetaceae</taxon>
        <taxon>Streptomyces</taxon>
    </lineage>
</organism>
<comment type="caution">
    <text evidence="2">The sequence shown here is derived from an EMBL/GenBank/DDBJ whole genome shotgun (WGS) entry which is preliminary data.</text>
</comment>
<reference evidence="2" key="1">
    <citation type="submission" date="2022-06" db="EMBL/GenBank/DDBJ databases">
        <title>Genome public.</title>
        <authorList>
            <person name="Sun Q."/>
        </authorList>
    </citation>
    <scope>NUCLEOTIDE SEQUENCE</scope>
    <source>
        <strain evidence="2">CWNU-1</strain>
    </source>
</reference>
<keyword evidence="3" id="KW-1185">Reference proteome</keyword>
<dbReference type="EMBL" id="JAMQAW010000057">
    <property type="protein sequence ID" value="MCM2393110.1"/>
    <property type="molecule type" value="Genomic_DNA"/>
</dbReference>
<evidence type="ECO:0008006" key="4">
    <source>
        <dbReference type="Google" id="ProtNLM"/>
    </source>
</evidence>
<dbReference type="Proteomes" id="UP001431429">
    <property type="component" value="Unassembled WGS sequence"/>
</dbReference>
<evidence type="ECO:0000256" key="1">
    <source>
        <dbReference type="SAM" id="MobiDB-lite"/>
    </source>
</evidence>